<feature type="compositionally biased region" description="Low complexity" evidence="6">
    <location>
        <begin position="226"/>
        <end position="279"/>
    </location>
</feature>
<keyword evidence="2" id="KW-1003">Cell membrane</keyword>
<evidence type="ECO:0000256" key="2">
    <source>
        <dbReference type="ARBA" id="ARBA00022475"/>
    </source>
</evidence>
<evidence type="ECO:0000259" key="9">
    <source>
        <dbReference type="Pfam" id="PF10708"/>
    </source>
</evidence>
<accession>A0A9X2LG15</accession>
<dbReference type="Proteomes" id="UP001142374">
    <property type="component" value="Unassembled WGS sequence"/>
</dbReference>
<dbReference type="Pfam" id="PF06271">
    <property type="entry name" value="RDD"/>
    <property type="match status" value="1"/>
</dbReference>
<proteinExistence type="predicted"/>
<dbReference type="InterPro" id="IPR010432">
    <property type="entry name" value="RDD"/>
</dbReference>
<feature type="domain" description="DUF2510" evidence="9">
    <location>
        <begin position="16"/>
        <end position="46"/>
    </location>
</feature>
<protein>
    <submittedName>
        <fullName evidence="10">RDD family protein</fullName>
    </submittedName>
</protein>
<feature type="transmembrane region" description="Helical" evidence="7">
    <location>
        <begin position="465"/>
        <end position="483"/>
    </location>
</feature>
<evidence type="ECO:0000259" key="8">
    <source>
        <dbReference type="Pfam" id="PF06271"/>
    </source>
</evidence>
<sequence length="508" mass="53004">MSAPSSGSADSSPVQGFYPDPSIPGYIRYWSGSAWVPGTSRPAPAEGEPMPAPPAGVAKPAAPALAAPVPPTPRRSEPARQEPRPDETGPMFLDEEPALRDARAEQQQASAWRAEPARQEGFGGEQDRRVSWGDGPASGGALPTPRDPRVAPSGTPAEPSRTEPSRTEPSRTEPVRAEESPARGEGVPAVRPGGTMQLRASGRPVPASSSPGWPDARAEEARSRAESQQAPSGPQSQPAAQAPSPAPAPAQSAPERQALPATAPAPALPAPARSAHALPELQEVPRTAEPARPAAGGWARQVQQLAQQQPAQTSAAASSPSGSSDAPAPWKPPKDDPFLRAAQEQQGRPAPLGRRFAARLVDTVVLGAVVSAAAVPLWAKAVEHIDAKVEQAKQSGETVTVWLLDGTTGGYLAVVLGVLLVAGVVLEALPTAKWGRTLGKRLCGVRVLDIEAHDTPRFGAALRRWLVYGGLGALGIGVVGALWCLVDRPWRQCWHDKAARTFVAAGKR</sequence>
<keyword evidence="3 7" id="KW-0812">Transmembrane</keyword>
<dbReference type="PANTHER" id="PTHR36115:SF4">
    <property type="entry name" value="MEMBRANE PROTEIN"/>
    <property type="match status" value="1"/>
</dbReference>
<comment type="caution">
    <text evidence="10">The sequence shown here is derived from an EMBL/GenBank/DDBJ whole genome shotgun (WGS) entry which is preliminary data.</text>
</comment>
<dbReference type="RefSeq" id="WP_256790550.1">
    <property type="nucleotide sequence ID" value="NZ_JANIID010000009.1"/>
</dbReference>
<dbReference type="PANTHER" id="PTHR36115">
    <property type="entry name" value="PROLINE-RICH ANTIGEN HOMOLOG-RELATED"/>
    <property type="match status" value="1"/>
</dbReference>
<feature type="compositionally biased region" description="Low complexity" evidence="6">
    <location>
        <begin position="42"/>
        <end position="67"/>
    </location>
</feature>
<evidence type="ECO:0000256" key="1">
    <source>
        <dbReference type="ARBA" id="ARBA00004651"/>
    </source>
</evidence>
<keyword evidence="11" id="KW-1185">Reference proteome</keyword>
<organism evidence="10 11">
    <name type="scientific">Streptomyces telluris</name>
    <dbReference type="NCBI Taxonomy" id="2720021"/>
    <lineage>
        <taxon>Bacteria</taxon>
        <taxon>Bacillati</taxon>
        <taxon>Actinomycetota</taxon>
        <taxon>Actinomycetes</taxon>
        <taxon>Kitasatosporales</taxon>
        <taxon>Streptomycetaceae</taxon>
        <taxon>Streptomyces</taxon>
    </lineage>
</organism>
<feature type="transmembrane region" description="Helical" evidence="7">
    <location>
        <begin position="356"/>
        <end position="379"/>
    </location>
</feature>
<feature type="compositionally biased region" description="Basic and acidic residues" evidence="6">
    <location>
        <begin position="160"/>
        <end position="182"/>
    </location>
</feature>
<dbReference type="AlphaFoldDB" id="A0A9X2LG15"/>
<dbReference type="InterPro" id="IPR051791">
    <property type="entry name" value="Pra-immunoreactive"/>
</dbReference>
<evidence type="ECO:0000313" key="11">
    <source>
        <dbReference type="Proteomes" id="UP001142374"/>
    </source>
</evidence>
<dbReference type="GO" id="GO:0005886">
    <property type="term" value="C:plasma membrane"/>
    <property type="evidence" value="ECO:0007669"/>
    <property type="project" value="UniProtKB-SubCell"/>
</dbReference>
<gene>
    <name evidence="10" type="ORF">NQU55_12690</name>
</gene>
<evidence type="ECO:0000256" key="3">
    <source>
        <dbReference type="ARBA" id="ARBA00022692"/>
    </source>
</evidence>
<evidence type="ECO:0000256" key="4">
    <source>
        <dbReference type="ARBA" id="ARBA00022989"/>
    </source>
</evidence>
<evidence type="ECO:0000256" key="7">
    <source>
        <dbReference type="SAM" id="Phobius"/>
    </source>
</evidence>
<name>A0A9X2LG15_9ACTN</name>
<evidence type="ECO:0000313" key="10">
    <source>
        <dbReference type="EMBL" id="MCQ8770627.1"/>
    </source>
</evidence>
<comment type="subcellular location">
    <subcellularLocation>
        <location evidence="1">Cell membrane</location>
        <topology evidence="1">Multi-pass membrane protein</topology>
    </subcellularLocation>
</comment>
<dbReference type="InterPro" id="IPR018929">
    <property type="entry name" value="DUF2510"/>
</dbReference>
<feature type="compositionally biased region" description="Basic and acidic residues" evidence="6">
    <location>
        <begin position="216"/>
        <end position="225"/>
    </location>
</feature>
<dbReference type="EMBL" id="JANIID010000009">
    <property type="protein sequence ID" value="MCQ8770627.1"/>
    <property type="molecule type" value="Genomic_DNA"/>
</dbReference>
<keyword evidence="4 7" id="KW-1133">Transmembrane helix</keyword>
<reference evidence="10" key="1">
    <citation type="submission" date="2022-06" db="EMBL/GenBank/DDBJ databases">
        <title>WGS of actinobacteria.</title>
        <authorList>
            <person name="Thawai C."/>
        </authorList>
    </citation>
    <scope>NUCLEOTIDE SEQUENCE</scope>
    <source>
        <strain evidence="10">AA8</strain>
    </source>
</reference>
<keyword evidence="5 7" id="KW-0472">Membrane</keyword>
<feature type="domain" description="RDD" evidence="8">
    <location>
        <begin position="350"/>
        <end position="499"/>
    </location>
</feature>
<feature type="region of interest" description="Disordered" evidence="6">
    <location>
        <begin position="34"/>
        <end position="337"/>
    </location>
</feature>
<feature type="compositionally biased region" description="Low complexity" evidence="6">
    <location>
        <begin position="301"/>
        <end position="328"/>
    </location>
</feature>
<feature type="compositionally biased region" description="Basic and acidic residues" evidence="6">
    <location>
        <begin position="74"/>
        <end position="87"/>
    </location>
</feature>
<evidence type="ECO:0000256" key="5">
    <source>
        <dbReference type="ARBA" id="ARBA00023136"/>
    </source>
</evidence>
<evidence type="ECO:0000256" key="6">
    <source>
        <dbReference type="SAM" id="MobiDB-lite"/>
    </source>
</evidence>
<dbReference type="Pfam" id="PF10708">
    <property type="entry name" value="DUF2510"/>
    <property type="match status" value="1"/>
</dbReference>